<dbReference type="GO" id="GO:0016787">
    <property type="term" value="F:hydrolase activity"/>
    <property type="evidence" value="ECO:0007669"/>
    <property type="project" value="UniProtKB-KW"/>
</dbReference>
<dbReference type="Pfam" id="PF07859">
    <property type="entry name" value="Abhydrolase_3"/>
    <property type="match status" value="1"/>
</dbReference>
<feature type="domain" description="Alpha/beta hydrolase fold-3" evidence="2">
    <location>
        <begin position="71"/>
        <end position="186"/>
    </location>
</feature>
<dbReference type="Gene3D" id="3.40.50.1820">
    <property type="entry name" value="alpha/beta hydrolase"/>
    <property type="match status" value="1"/>
</dbReference>
<evidence type="ECO:0000313" key="4">
    <source>
        <dbReference type="Proteomes" id="UP001379945"/>
    </source>
</evidence>
<evidence type="ECO:0000313" key="3">
    <source>
        <dbReference type="EMBL" id="MEK8048025.1"/>
    </source>
</evidence>
<dbReference type="InterPro" id="IPR050300">
    <property type="entry name" value="GDXG_lipolytic_enzyme"/>
</dbReference>
<keyword evidence="1 3" id="KW-0378">Hydrolase</keyword>
<dbReference type="InterPro" id="IPR013094">
    <property type="entry name" value="AB_hydrolase_3"/>
</dbReference>
<reference evidence="3 4" key="1">
    <citation type="submission" date="2024-04" db="EMBL/GenBank/DDBJ databases">
        <title>Novel species of the genus Ideonella isolated from streams.</title>
        <authorList>
            <person name="Lu H."/>
        </authorList>
    </citation>
    <scope>NUCLEOTIDE SEQUENCE [LARGE SCALE GENOMIC DNA]</scope>
    <source>
        <strain evidence="3 4">LYT19W</strain>
    </source>
</reference>
<accession>A0ABU9C815</accession>
<sequence length="293" mass="31566">MVTKALDPAWLEVQYNNRARIPDHPAIFERWREASAFTRSRQPCLLDVAYGDGPAETMDVFPAVSPGAPVIVFIHGGYWRSLDKADHSFVAPALVAAGAMVVVPNYGLCPSVSIEDIALQMTRVIAWVHRHAREHGGDASNITVVGHSAGGQLAAMLLCCRWDLVGTDLPAQPLRGALSISGVHDLSPLRFTPSLQADLRLTPRSVKRLSPAFFPAPARPLLAVAGGLESDEFLRQNRLIRDAWGDATVPVCETVDGANHLTVLNSLADPTHRLHHLALGLAGLGPLATRSED</sequence>
<comment type="caution">
    <text evidence="3">The sequence shown here is derived from an EMBL/GenBank/DDBJ whole genome shotgun (WGS) entry which is preliminary data.</text>
</comment>
<keyword evidence="4" id="KW-1185">Reference proteome</keyword>
<evidence type="ECO:0000259" key="2">
    <source>
        <dbReference type="Pfam" id="PF07859"/>
    </source>
</evidence>
<protein>
    <submittedName>
        <fullName evidence="3">Alpha/beta hydrolase</fullName>
    </submittedName>
</protein>
<dbReference type="PANTHER" id="PTHR48081:SF33">
    <property type="entry name" value="KYNURENINE FORMAMIDASE"/>
    <property type="match status" value="1"/>
</dbReference>
<evidence type="ECO:0000256" key="1">
    <source>
        <dbReference type="ARBA" id="ARBA00022801"/>
    </source>
</evidence>
<organism evidence="3 4">
    <name type="scientific">Ideonella margarita</name>
    <dbReference type="NCBI Taxonomy" id="2984191"/>
    <lineage>
        <taxon>Bacteria</taxon>
        <taxon>Pseudomonadati</taxon>
        <taxon>Pseudomonadota</taxon>
        <taxon>Betaproteobacteria</taxon>
        <taxon>Burkholderiales</taxon>
        <taxon>Sphaerotilaceae</taxon>
        <taxon>Ideonella</taxon>
    </lineage>
</organism>
<dbReference type="SUPFAM" id="SSF53474">
    <property type="entry name" value="alpha/beta-Hydrolases"/>
    <property type="match status" value="1"/>
</dbReference>
<dbReference type="RefSeq" id="WP_341400340.1">
    <property type="nucleotide sequence ID" value="NZ_JBBUTI010000013.1"/>
</dbReference>
<name>A0ABU9C815_9BURK</name>
<dbReference type="EMBL" id="JBBUTI010000013">
    <property type="protein sequence ID" value="MEK8048025.1"/>
    <property type="molecule type" value="Genomic_DNA"/>
</dbReference>
<gene>
    <name evidence="3" type="ORF">AACH00_16820</name>
</gene>
<proteinExistence type="predicted"/>
<dbReference type="Proteomes" id="UP001379945">
    <property type="component" value="Unassembled WGS sequence"/>
</dbReference>
<dbReference type="PANTHER" id="PTHR48081">
    <property type="entry name" value="AB HYDROLASE SUPERFAMILY PROTEIN C4A8.06C"/>
    <property type="match status" value="1"/>
</dbReference>
<dbReference type="InterPro" id="IPR029058">
    <property type="entry name" value="AB_hydrolase_fold"/>
</dbReference>